<sequence length="222" mass="26529">MKFLGFDQRTYCCLLMAILLTFNLEVSVAKSNKFDGGIVNLLKIHFERLLVKILRVQQLQEERELMRLKQLLVYYYKYNETVNISEVHQFTPMEDFEVFTGTPSGLSITQIDKFLRHNRAYKYKTFWKLRRKNHSAGCRDYLKSCLRKLPHVNRTLAEIVLDEIRPVTRPTNPYFERFKSTRPTKKKLLTRPPRHHLRYVSYQSIPPQIIWSVTTTHRCELC</sequence>
<accession>A0A8D8Q3P6</accession>
<evidence type="ECO:0000256" key="1">
    <source>
        <dbReference type="SAM" id="SignalP"/>
    </source>
</evidence>
<protein>
    <submittedName>
        <fullName evidence="2">Uncharacterized protein</fullName>
    </submittedName>
</protein>
<feature type="chain" id="PRO_5034829950" evidence="1">
    <location>
        <begin position="32"/>
        <end position="222"/>
    </location>
</feature>
<keyword evidence="1" id="KW-0732">Signal</keyword>
<proteinExistence type="predicted"/>
<reference evidence="2" key="1">
    <citation type="submission" date="2021-05" db="EMBL/GenBank/DDBJ databases">
        <authorList>
            <person name="Alioto T."/>
            <person name="Alioto T."/>
            <person name="Gomez Garrido J."/>
        </authorList>
    </citation>
    <scope>NUCLEOTIDE SEQUENCE</scope>
</reference>
<feature type="signal peptide" evidence="1">
    <location>
        <begin position="1"/>
        <end position="31"/>
    </location>
</feature>
<evidence type="ECO:0000313" key="2">
    <source>
        <dbReference type="EMBL" id="CAG6624594.1"/>
    </source>
</evidence>
<name>A0A8D8Q3P6_9HEMI</name>
<organism evidence="2">
    <name type="scientific">Cacopsylla melanoneura</name>
    <dbReference type="NCBI Taxonomy" id="428564"/>
    <lineage>
        <taxon>Eukaryota</taxon>
        <taxon>Metazoa</taxon>
        <taxon>Ecdysozoa</taxon>
        <taxon>Arthropoda</taxon>
        <taxon>Hexapoda</taxon>
        <taxon>Insecta</taxon>
        <taxon>Pterygota</taxon>
        <taxon>Neoptera</taxon>
        <taxon>Paraneoptera</taxon>
        <taxon>Hemiptera</taxon>
        <taxon>Sternorrhyncha</taxon>
        <taxon>Psylloidea</taxon>
        <taxon>Psyllidae</taxon>
        <taxon>Psyllinae</taxon>
        <taxon>Cacopsylla</taxon>
    </lineage>
</organism>
<dbReference type="EMBL" id="HBUF01057605">
    <property type="protein sequence ID" value="CAG6624594.1"/>
    <property type="molecule type" value="Transcribed_RNA"/>
</dbReference>
<dbReference type="AlphaFoldDB" id="A0A8D8Q3P6"/>